<dbReference type="EMBL" id="CAJVAP010000045">
    <property type="protein sequence ID" value="CAG7622364.1"/>
    <property type="molecule type" value="Genomic_DNA"/>
</dbReference>
<feature type="domain" description="HTH cro/C1-type" evidence="1">
    <location>
        <begin position="17"/>
        <end position="68"/>
    </location>
</feature>
<organism evidence="2 3">
    <name type="scientific">Leucobacter soli</name>
    <dbReference type="NCBI Taxonomy" id="2812850"/>
    <lineage>
        <taxon>Bacteria</taxon>
        <taxon>Bacillati</taxon>
        <taxon>Actinomycetota</taxon>
        <taxon>Actinomycetes</taxon>
        <taxon>Micrococcales</taxon>
        <taxon>Microbacteriaceae</taxon>
        <taxon>Leucobacter</taxon>
    </lineage>
</organism>
<accession>A0A916K0W7</accession>
<protein>
    <recommendedName>
        <fullName evidence="1">HTH cro/C1-type domain-containing protein</fullName>
    </recommendedName>
</protein>
<dbReference type="Proteomes" id="UP000693892">
    <property type="component" value="Unassembled WGS sequence"/>
</dbReference>
<evidence type="ECO:0000313" key="3">
    <source>
        <dbReference type="Proteomes" id="UP000693892"/>
    </source>
</evidence>
<name>A0A916K0W7_9MICO</name>
<dbReference type="Pfam" id="PF01381">
    <property type="entry name" value="HTH_3"/>
    <property type="match status" value="1"/>
</dbReference>
<keyword evidence="3" id="KW-1185">Reference proteome</keyword>
<dbReference type="InterPro" id="IPR001387">
    <property type="entry name" value="Cro/C1-type_HTH"/>
</dbReference>
<comment type="caution">
    <text evidence="2">The sequence shown here is derived from an EMBL/GenBank/DDBJ whole genome shotgun (WGS) entry which is preliminary data.</text>
</comment>
<sequence length="114" mass="12594">MNAKYESSFTQRVIAEIENARLDKGISVQDLISRSGIRRSSYFRKMRGETSFTTEDVDALANALGLDPMIVFKNASEEHIAPVTVGRFLQNDAPDELPRAAFTDNGDDGADLPE</sequence>
<dbReference type="RefSeq" id="WP_218116421.1">
    <property type="nucleotide sequence ID" value="NZ_CAJVAP010000045.1"/>
</dbReference>
<proteinExistence type="predicted"/>
<gene>
    <name evidence="2" type="ORF">LEUCIP111803_02509</name>
</gene>
<dbReference type="AlphaFoldDB" id="A0A916K0W7"/>
<evidence type="ECO:0000313" key="2">
    <source>
        <dbReference type="EMBL" id="CAG7622364.1"/>
    </source>
</evidence>
<dbReference type="CDD" id="cd00093">
    <property type="entry name" value="HTH_XRE"/>
    <property type="match status" value="1"/>
</dbReference>
<evidence type="ECO:0000259" key="1">
    <source>
        <dbReference type="Pfam" id="PF01381"/>
    </source>
</evidence>
<reference evidence="2" key="1">
    <citation type="submission" date="2021-06" db="EMBL/GenBank/DDBJ databases">
        <authorList>
            <person name="Criscuolo A."/>
        </authorList>
    </citation>
    <scope>NUCLEOTIDE SEQUENCE</scope>
    <source>
        <strain evidence="2">CIP111803</strain>
    </source>
</reference>